<comment type="caution">
    <text evidence="1">The sequence shown here is derived from an EMBL/GenBank/DDBJ whole genome shotgun (WGS) entry which is preliminary data.</text>
</comment>
<proteinExistence type="predicted"/>
<evidence type="ECO:0000313" key="2">
    <source>
        <dbReference type="Proteomes" id="UP001499852"/>
    </source>
</evidence>
<gene>
    <name evidence="1" type="ORF">GCM10023213_33450</name>
</gene>
<name>A0ABP9PBR0_9BACT</name>
<organism evidence="1 2">
    <name type="scientific">Prosthecobacter algae</name>
    <dbReference type="NCBI Taxonomy" id="1144682"/>
    <lineage>
        <taxon>Bacteria</taxon>
        <taxon>Pseudomonadati</taxon>
        <taxon>Verrucomicrobiota</taxon>
        <taxon>Verrucomicrobiia</taxon>
        <taxon>Verrucomicrobiales</taxon>
        <taxon>Verrucomicrobiaceae</taxon>
        <taxon>Prosthecobacter</taxon>
    </lineage>
</organism>
<protein>
    <submittedName>
        <fullName evidence="1">Uncharacterized protein</fullName>
    </submittedName>
</protein>
<sequence length="191" mass="21602">MENPHLYLMGFAPGSRIPKFVTVTDDQGREVPDAEPPTQKPDKVRVHLPAGVEVMDRMLTSGRELILSRRAFETLAELRLPADLVVIPCEWTGPGAQMIQRDYVYCYADSSHEVLDPQFGRAKRVGKHILSVFDWALKWEVIPELDLFQGETGKWFVKDGFVNAVFNHHLTGFGFTRVPVYSSETANPSEE</sequence>
<dbReference type="Proteomes" id="UP001499852">
    <property type="component" value="Unassembled WGS sequence"/>
</dbReference>
<evidence type="ECO:0000313" key="1">
    <source>
        <dbReference type="EMBL" id="GAA5144098.1"/>
    </source>
</evidence>
<keyword evidence="2" id="KW-1185">Reference proteome</keyword>
<reference evidence="2" key="1">
    <citation type="journal article" date="2019" name="Int. J. Syst. Evol. Microbiol.">
        <title>The Global Catalogue of Microorganisms (GCM) 10K type strain sequencing project: providing services to taxonomists for standard genome sequencing and annotation.</title>
        <authorList>
            <consortium name="The Broad Institute Genomics Platform"/>
            <consortium name="The Broad Institute Genome Sequencing Center for Infectious Disease"/>
            <person name="Wu L."/>
            <person name="Ma J."/>
        </authorList>
    </citation>
    <scope>NUCLEOTIDE SEQUENCE [LARGE SCALE GENOMIC DNA]</scope>
    <source>
        <strain evidence="2">JCM 18053</strain>
    </source>
</reference>
<dbReference type="EMBL" id="BAABIA010000007">
    <property type="protein sequence ID" value="GAA5144098.1"/>
    <property type="molecule type" value="Genomic_DNA"/>
</dbReference>
<accession>A0ABP9PBR0</accession>